<feature type="domain" description="GRIP" evidence="3">
    <location>
        <begin position="1476"/>
        <end position="1525"/>
    </location>
</feature>
<feature type="coiled-coil region" evidence="1">
    <location>
        <begin position="772"/>
        <end position="813"/>
    </location>
</feature>
<dbReference type="Pfam" id="PF01465">
    <property type="entry name" value="GRIP"/>
    <property type="match status" value="1"/>
</dbReference>
<feature type="compositionally biased region" description="Polar residues" evidence="2">
    <location>
        <begin position="97"/>
        <end position="127"/>
    </location>
</feature>
<comment type="caution">
    <text evidence="4">The sequence shown here is derived from an EMBL/GenBank/DDBJ whole genome shotgun (WGS) entry which is preliminary data.</text>
</comment>
<dbReference type="PANTHER" id="PTHR45615:SF80">
    <property type="entry name" value="GRIP DOMAIN-CONTAINING PROTEIN"/>
    <property type="match status" value="1"/>
</dbReference>
<dbReference type="STRING" id="329046.A0A1Y2CA99"/>
<dbReference type="PROSITE" id="PS50913">
    <property type="entry name" value="GRIP"/>
    <property type="match status" value="1"/>
</dbReference>
<feature type="coiled-coil region" evidence="1">
    <location>
        <begin position="858"/>
        <end position="885"/>
    </location>
</feature>
<dbReference type="PANTHER" id="PTHR45615">
    <property type="entry name" value="MYOSIN HEAVY CHAIN, NON-MUSCLE"/>
    <property type="match status" value="1"/>
</dbReference>
<protein>
    <recommendedName>
        <fullName evidence="3">GRIP domain-containing protein</fullName>
    </recommendedName>
</protein>
<dbReference type="OrthoDB" id="1926336at2759"/>
<feature type="region of interest" description="Disordered" evidence="2">
    <location>
        <begin position="80"/>
        <end position="127"/>
    </location>
</feature>
<name>A0A1Y2CA99_9FUNG</name>
<feature type="compositionally biased region" description="Low complexity" evidence="2">
    <location>
        <begin position="80"/>
        <end position="95"/>
    </location>
</feature>
<evidence type="ECO:0000256" key="2">
    <source>
        <dbReference type="SAM" id="MobiDB-lite"/>
    </source>
</evidence>
<evidence type="ECO:0000313" key="4">
    <source>
        <dbReference type="EMBL" id="ORY43866.1"/>
    </source>
</evidence>
<accession>A0A1Y2CA99</accession>
<feature type="compositionally biased region" description="Low complexity" evidence="2">
    <location>
        <begin position="274"/>
        <end position="291"/>
    </location>
</feature>
<dbReference type="Gene3D" id="1.10.287.1490">
    <property type="match status" value="1"/>
</dbReference>
<feature type="region of interest" description="Disordered" evidence="2">
    <location>
        <begin position="141"/>
        <end position="166"/>
    </location>
</feature>
<feature type="coiled-coil region" evidence="1">
    <location>
        <begin position="671"/>
        <end position="726"/>
    </location>
</feature>
<feature type="compositionally biased region" description="Low complexity" evidence="2">
    <location>
        <begin position="141"/>
        <end position="155"/>
    </location>
</feature>
<dbReference type="InterPro" id="IPR000237">
    <property type="entry name" value="GRIP_dom"/>
</dbReference>
<dbReference type="Proteomes" id="UP000193642">
    <property type="component" value="Unassembled WGS sequence"/>
</dbReference>
<feature type="region of interest" description="Disordered" evidence="2">
    <location>
        <begin position="272"/>
        <end position="293"/>
    </location>
</feature>
<feature type="coiled-coil region" evidence="1">
    <location>
        <begin position="363"/>
        <end position="552"/>
    </location>
</feature>
<feature type="compositionally biased region" description="Low complexity" evidence="2">
    <location>
        <begin position="1459"/>
        <end position="1473"/>
    </location>
</feature>
<reference evidence="4 5" key="1">
    <citation type="submission" date="2016-07" db="EMBL/GenBank/DDBJ databases">
        <title>Pervasive Adenine N6-methylation of Active Genes in Fungi.</title>
        <authorList>
            <consortium name="DOE Joint Genome Institute"/>
            <person name="Mondo S.J."/>
            <person name="Dannebaum R.O."/>
            <person name="Kuo R.C."/>
            <person name="Labutti K."/>
            <person name="Haridas S."/>
            <person name="Kuo A."/>
            <person name="Salamov A."/>
            <person name="Ahrendt S.R."/>
            <person name="Lipzen A."/>
            <person name="Sullivan W."/>
            <person name="Andreopoulos W.B."/>
            <person name="Clum A."/>
            <person name="Lindquist E."/>
            <person name="Daum C."/>
            <person name="Ramamoorthy G.K."/>
            <person name="Gryganskyi A."/>
            <person name="Culley D."/>
            <person name="Magnuson J.K."/>
            <person name="James T.Y."/>
            <person name="O'Malley M.A."/>
            <person name="Stajich J.E."/>
            <person name="Spatafora J.W."/>
            <person name="Visel A."/>
            <person name="Grigoriev I.V."/>
        </authorList>
    </citation>
    <scope>NUCLEOTIDE SEQUENCE [LARGE SCALE GENOMIC DNA]</scope>
    <source>
        <strain evidence="4 5">JEL800</strain>
    </source>
</reference>
<organism evidence="4 5">
    <name type="scientific">Rhizoclosmatium globosum</name>
    <dbReference type="NCBI Taxonomy" id="329046"/>
    <lineage>
        <taxon>Eukaryota</taxon>
        <taxon>Fungi</taxon>
        <taxon>Fungi incertae sedis</taxon>
        <taxon>Chytridiomycota</taxon>
        <taxon>Chytridiomycota incertae sedis</taxon>
        <taxon>Chytridiomycetes</taxon>
        <taxon>Chytridiales</taxon>
        <taxon>Chytriomycetaceae</taxon>
        <taxon>Rhizoclosmatium</taxon>
    </lineage>
</organism>
<evidence type="ECO:0000313" key="5">
    <source>
        <dbReference type="Proteomes" id="UP000193642"/>
    </source>
</evidence>
<feature type="coiled-coil region" evidence="1">
    <location>
        <begin position="1132"/>
        <end position="1373"/>
    </location>
</feature>
<keyword evidence="1" id="KW-0175">Coiled coil</keyword>
<evidence type="ECO:0000256" key="1">
    <source>
        <dbReference type="SAM" id="Coils"/>
    </source>
</evidence>
<proteinExistence type="predicted"/>
<gene>
    <name evidence="4" type="ORF">BCR33DRAFT_738564</name>
</gene>
<feature type="region of interest" description="Disordered" evidence="2">
    <location>
        <begin position="1442"/>
        <end position="1476"/>
    </location>
</feature>
<evidence type="ECO:0000259" key="3">
    <source>
        <dbReference type="PROSITE" id="PS50913"/>
    </source>
</evidence>
<dbReference type="SMART" id="SM00755">
    <property type="entry name" value="Grip"/>
    <property type="match status" value="1"/>
</dbReference>
<sequence length="1526" mass="169527">MLKDGVTVGDESKLQQLDSYLLDQKVKIQTSSTINESLKQEVTALKESERLRIMELEQKNQNIKNLQSLVETQEEEIKSLKSSSASRAPSPIRCSGSIDTKQKSVSSPITSPSNMKTTTPTTPSLSEKSSFFNFQTMLSTTMKSSSTPSTPTQPTAVVTEPQPPSDAASTLQMKLKIRDLANALKKVTEQRDLAIVRIKELQATTNNHNTLSVPYTENRRNSVDELVAVSADSTSHSNGHHTLVTVDLDARRNSGDSVSGLLGSIPSDYYDGATSTSTPSSTTIPLIRSSSQDPLRQRIKDLETQLETVQTQLYEQTELTKKLRANNATTSSTSTTSVRKRLSFIEVSSSRNSTSSINNDAEVSGVEQELLEARETISTLQVQLRDTAAERDEEIERSYELQKRILEAEDAKREVQGKLDSVDQRHAESLDSIAAVNDVTVKTLEDEVENWKRKLKAETENLRVATAELEALKKEKEGVEAVVVKLEDEVKKLTAANEGAVQGLVESEKTRKTALDDAEALKGKLGVVEKELSAVKEKLAELQSNYDTSLETIRAQKESEKTMQERIDSAESSQRDTVGKLDKAFAVIRKLKTDAESRDAAKNQLENDLQTASESLKALEVEVEKLRAEVKLLKESESTETTKSVETFTVSEPIIQTVVETVADPKVVEELASASSQIVVLTSQIEELNQVNESLQTASKKQQEDAEALQRRIATLEGELATANASIASTIDDPLTQSCTHTNIDALEQTITSLRAQLESVVPKEMTLHKELEHAKSDLSDARMKLQALESLKKELEAQLETTSTAHKEAVAKMDKAYAVVRKMRTDADNRARESEVMKAELEALKSASNLALNATTSADAEKEIAQLKEKVEELTLLNESVQSQCDHEGIIVSLRQRIVELEGLISSEDPQSRTVNEDVDTLQNTISLLRSQLAEQQKSHVIGDDIESVRAELAETRAKLESLESAKAALQTRTSMESSSAPTMTNSTSLEFKISLINNQLHSAQEALAQEKQTTQKHLDTIRTKDVELVQTKVKLTEEEEKKNKSIQLLRNMKAKILKLEDMVQARDIELGAIKDELKELRSNSSTGTAERDAKLIALTKQVDEMGTRIRKQNDDLFQLEKSHDAKSLELEAQNGKLKELNGKYERAIAERDSLIAADKQRLEEMTATKLTMSLQSNQLTDWNERVKDLEFRISNLDDELATSKRLFENKSIEYEALQLKLAEVERQFYEKELSVGLNSDEVDQLRREIIQLRREVGNQGKAVREAETLLASVKEEKDVSETLRIKMEKQCDVLTKDLERLKSKILEYNSKEDEWKATLHQIELLKSGKELEINSRTQELRNKLEAQDKLVEDAKTRENQLLKLNKSLKDEVRRLARSIGISTPIMSPPLSHHNSGLDEKEIAAANAALGMNPLSLNSRKSSIAGGLDLGGSSNGLDWGATIGTKPATSSPFPMNPPSRNNSISSTTSNGPQSAARLAANEEYLKNVVLRFVESKRATKLQMVPALGMLLRLTPEEVKRVQKCI</sequence>
<dbReference type="EMBL" id="MCGO01000024">
    <property type="protein sequence ID" value="ORY43866.1"/>
    <property type="molecule type" value="Genomic_DNA"/>
</dbReference>
<feature type="coiled-coil region" evidence="1">
    <location>
        <begin position="588"/>
        <end position="636"/>
    </location>
</feature>
<keyword evidence="5" id="KW-1185">Reference proteome</keyword>
<feature type="coiled-coil region" evidence="1">
    <location>
        <begin position="920"/>
        <end position="1057"/>
    </location>
</feature>